<evidence type="ECO:0000313" key="1">
    <source>
        <dbReference type="EMBL" id="AMW36077.1"/>
    </source>
</evidence>
<protein>
    <submittedName>
        <fullName evidence="1">Uncharacterized protein</fullName>
    </submittedName>
</protein>
<accession>A0A1I9L290</accession>
<dbReference type="KEGG" id="vg:54975985"/>
<sequence length="113" mass="12835">MSKELSSWIEITVPSSLLKSLDKELDAAVNAIGGMTMTAGQGFYKRQDNGQIDFEQVAILRWDFDYMRDGGEVFKATSAVTNKMLELGEECVLRRRAYTVDESSYYKSELIFK</sequence>
<dbReference type="RefSeq" id="YP_009785918.1">
    <property type="nucleotide sequence ID" value="NC_047762.1"/>
</dbReference>
<reference evidence="1 2" key="1">
    <citation type="submission" date="2015-11" db="EMBL/GenBank/DDBJ databases">
        <title>Bacteriophages of Xanthomonas arboricola pv. juglandis: Characterization of two phages.</title>
        <authorList>
            <person name="Domotor D."/>
            <person name="Frank T."/>
            <person name="Rakhely G."/>
            <person name="Doffkay Z."/>
            <person name="Schneider G."/>
            <person name="Kovacs T."/>
        </authorList>
    </citation>
    <scope>NUCLEOTIDE SEQUENCE [LARGE SCALE GENOMIC DNA]</scope>
</reference>
<dbReference type="GeneID" id="54975985"/>
<proteinExistence type="predicted"/>
<dbReference type="Proteomes" id="UP000223622">
    <property type="component" value="Segment"/>
</dbReference>
<dbReference type="EMBL" id="KU197013">
    <property type="protein sequence ID" value="AMW36077.1"/>
    <property type="molecule type" value="Genomic_DNA"/>
</dbReference>
<organism evidence="1 2">
    <name type="scientific">Xanthomonas phage XAJ24</name>
    <dbReference type="NCBI Taxonomy" id="1775250"/>
    <lineage>
        <taxon>Viruses</taxon>
        <taxon>Duplodnaviria</taxon>
        <taxon>Heunggongvirae</taxon>
        <taxon>Uroviricota</taxon>
        <taxon>Caudoviricetes</taxon>
        <taxon>Autographivirales</taxon>
        <taxon>Autonotataviridae</taxon>
        <taxon>Gujervirinae</taxon>
        <taxon>Pradovirus</taxon>
        <taxon>Pradovirus XAJ24</taxon>
    </lineage>
</organism>
<keyword evidence="2" id="KW-1185">Reference proteome</keyword>
<evidence type="ECO:0000313" key="2">
    <source>
        <dbReference type="Proteomes" id="UP000223622"/>
    </source>
</evidence>
<name>A0A1I9L290_9CAUD</name>